<organism evidence="2 3">
    <name type="scientific">Pedobacter cryoconitis</name>
    <dbReference type="NCBI Taxonomy" id="188932"/>
    <lineage>
        <taxon>Bacteria</taxon>
        <taxon>Pseudomonadati</taxon>
        <taxon>Bacteroidota</taxon>
        <taxon>Sphingobacteriia</taxon>
        <taxon>Sphingobacteriales</taxon>
        <taxon>Sphingobacteriaceae</taxon>
        <taxon>Pedobacter</taxon>
    </lineage>
</organism>
<dbReference type="PROSITE" id="PS50042">
    <property type="entry name" value="CNMP_BINDING_3"/>
    <property type="match status" value="1"/>
</dbReference>
<proteinExistence type="predicted"/>
<evidence type="ECO:0000259" key="1">
    <source>
        <dbReference type="PROSITE" id="PS50042"/>
    </source>
</evidence>
<dbReference type="InterPro" id="IPR000595">
    <property type="entry name" value="cNMP-bd_dom"/>
</dbReference>
<dbReference type="InterPro" id="IPR018490">
    <property type="entry name" value="cNMP-bd_dom_sf"/>
</dbReference>
<gene>
    <name evidence="2" type="ORF">HDE69_000560</name>
</gene>
<dbReference type="EMBL" id="JACHCF010000001">
    <property type="protein sequence ID" value="MBB5619524.1"/>
    <property type="molecule type" value="Genomic_DNA"/>
</dbReference>
<evidence type="ECO:0000313" key="3">
    <source>
        <dbReference type="Proteomes" id="UP000537718"/>
    </source>
</evidence>
<reference evidence="2 3" key="1">
    <citation type="submission" date="2020-08" db="EMBL/GenBank/DDBJ databases">
        <title>Genomic Encyclopedia of Type Strains, Phase IV (KMG-V): Genome sequencing to study the core and pangenomes of soil and plant-associated prokaryotes.</title>
        <authorList>
            <person name="Whitman W."/>
        </authorList>
    </citation>
    <scope>NUCLEOTIDE SEQUENCE [LARGE SCALE GENOMIC DNA]</scope>
    <source>
        <strain evidence="2 3">MP7CTX6</strain>
    </source>
</reference>
<dbReference type="CDD" id="cd00038">
    <property type="entry name" value="CAP_ED"/>
    <property type="match status" value="1"/>
</dbReference>
<evidence type="ECO:0000313" key="2">
    <source>
        <dbReference type="EMBL" id="MBB5619524.1"/>
    </source>
</evidence>
<accession>A0A7W9DIB3</accession>
<feature type="domain" description="Cyclic nucleotide-binding" evidence="1">
    <location>
        <begin position="11"/>
        <end position="113"/>
    </location>
</feature>
<dbReference type="SUPFAM" id="SSF51206">
    <property type="entry name" value="cAMP-binding domain-like"/>
    <property type="match status" value="1"/>
</dbReference>
<dbReference type="Proteomes" id="UP000537718">
    <property type="component" value="Unassembled WGS sequence"/>
</dbReference>
<comment type="caution">
    <text evidence="2">The sequence shown here is derived from an EMBL/GenBank/DDBJ whole genome shotgun (WGS) entry which is preliminary data.</text>
</comment>
<dbReference type="Pfam" id="PF00027">
    <property type="entry name" value="cNMP_binding"/>
    <property type="match status" value="1"/>
</dbReference>
<dbReference type="RefSeq" id="WP_183865649.1">
    <property type="nucleotide sequence ID" value="NZ_JACHCF010000001.1"/>
</dbReference>
<protein>
    <submittedName>
        <fullName evidence="2">CRP-like cAMP-binding protein</fullName>
    </submittedName>
</protein>
<dbReference type="Gene3D" id="2.60.120.10">
    <property type="entry name" value="Jelly Rolls"/>
    <property type="match status" value="1"/>
</dbReference>
<sequence length="190" mass="22002">MTALEKHIIAYFGKVEGDDLKKISSLFKPSTLKKGDYFLSAGKSADKLSFVQSGLLRIFAVTPEKEVTQWISTKGYFITDLAGFIFDVPARWNIQALTDVVLYTISRADYNRIGKMVPKWRELEKLFITRCFTTLEDRVFAHLSMTAEERYNLFFEQNKELFNQVPLQYIASMLGMTPETFSRIRKKQLL</sequence>
<dbReference type="InterPro" id="IPR014710">
    <property type="entry name" value="RmlC-like_jellyroll"/>
</dbReference>
<dbReference type="AlphaFoldDB" id="A0A7W9DIB3"/>
<name>A0A7W9DIB3_9SPHI</name>